<evidence type="ECO:0000313" key="2">
    <source>
        <dbReference type="EMBL" id="KAK7037190.1"/>
    </source>
</evidence>
<keyword evidence="3" id="KW-1185">Reference proteome</keyword>
<protein>
    <submittedName>
        <fullName evidence="2">Uncharacterized protein</fullName>
    </submittedName>
</protein>
<sequence length="217" mass="22531">MTPGSKSNAAPLTVAVKCPEEKVYSPNRAGNGAGVGLPTRELRGRGFGSPRGGFRGHGRAHAPPTAPRSQPRQQFAPQQQPNRYNGLDASMHAPSSFHNHHHHSSFAPPSQGSSSLSGALSFSTPSTASTMSPSSGNNLATSSYPNYLAGHAAAPAPATALFPHSSSAVAATSTPFLEGQSDVLSQLHTTLEAPMGGLHIGGYYPTPYDYSTYHAEV</sequence>
<feature type="compositionally biased region" description="Low complexity" evidence="1">
    <location>
        <begin position="67"/>
        <end position="81"/>
    </location>
</feature>
<proteinExistence type="predicted"/>
<name>A0AAW0CGW4_9AGAR</name>
<evidence type="ECO:0000256" key="1">
    <source>
        <dbReference type="SAM" id="MobiDB-lite"/>
    </source>
</evidence>
<reference evidence="2 3" key="1">
    <citation type="journal article" date="2024" name="J Genomics">
        <title>Draft genome sequencing and assembly of Favolaschia claudopus CIRM-BRFM 2984 isolated from oak limbs.</title>
        <authorList>
            <person name="Navarro D."/>
            <person name="Drula E."/>
            <person name="Chaduli D."/>
            <person name="Cazenave R."/>
            <person name="Ahrendt S."/>
            <person name="Wang J."/>
            <person name="Lipzen A."/>
            <person name="Daum C."/>
            <person name="Barry K."/>
            <person name="Grigoriev I.V."/>
            <person name="Favel A."/>
            <person name="Rosso M.N."/>
            <person name="Martin F."/>
        </authorList>
    </citation>
    <scope>NUCLEOTIDE SEQUENCE [LARGE SCALE GENOMIC DNA]</scope>
    <source>
        <strain evidence="2 3">CIRM-BRFM 2984</strain>
    </source>
</reference>
<evidence type="ECO:0000313" key="3">
    <source>
        <dbReference type="Proteomes" id="UP001362999"/>
    </source>
</evidence>
<feature type="compositionally biased region" description="Low complexity" evidence="1">
    <location>
        <begin position="105"/>
        <end position="135"/>
    </location>
</feature>
<organism evidence="2 3">
    <name type="scientific">Favolaschia claudopus</name>
    <dbReference type="NCBI Taxonomy" id="2862362"/>
    <lineage>
        <taxon>Eukaryota</taxon>
        <taxon>Fungi</taxon>
        <taxon>Dikarya</taxon>
        <taxon>Basidiomycota</taxon>
        <taxon>Agaricomycotina</taxon>
        <taxon>Agaricomycetes</taxon>
        <taxon>Agaricomycetidae</taxon>
        <taxon>Agaricales</taxon>
        <taxon>Marasmiineae</taxon>
        <taxon>Mycenaceae</taxon>
        <taxon>Favolaschia</taxon>
    </lineage>
</organism>
<dbReference type="AlphaFoldDB" id="A0AAW0CGW4"/>
<comment type="caution">
    <text evidence="2">The sequence shown here is derived from an EMBL/GenBank/DDBJ whole genome shotgun (WGS) entry which is preliminary data.</text>
</comment>
<accession>A0AAW0CGW4</accession>
<gene>
    <name evidence="2" type="ORF">R3P38DRAFT_3183336</name>
</gene>
<feature type="region of interest" description="Disordered" evidence="1">
    <location>
        <begin position="21"/>
        <end position="136"/>
    </location>
</feature>
<dbReference type="Proteomes" id="UP001362999">
    <property type="component" value="Unassembled WGS sequence"/>
</dbReference>
<dbReference type="EMBL" id="JAWWNJ010000018">
    <property type="protein sequence ID" value="KAK7037190.1"/>
    <property type="molecule type" value="Genomic_DNA"/>
</dbReference>